<feature type="repeat" description="ANK" evidence="1">
    <location>
        <begin position="69"/>
        <end position="91"/>
    </location>
</feature>
<dbReference type="Pfam" id="PF13962">
    <property type="entry name" value="PGG"/>
    <property type="match status" value="2"/>
</dbReference>
<dbReference type="EMBL" id="JAFEMO010000001">
    <property type="protein sequence ID" value="KAH7578473.1"/>
    <property type="molecule type" value="Genomic_DNA"/>
</dbReference>
<keyword evidence="3" id="KW-0472">Membrane</keyword>
<evidence type="ECO:0000313" key="6">
    <source>
        <dbReference type="Proteomes" id="UP000827721"/>
    </source>
</evidence>
<dbReference type="InterPro" id="IPR026961">
    <property type="entry name" value="PGG_dom"/>
</dbReference>
<feature type="repeat" description="ANK" evidence="1">
    <location>
        <begin position="459"/>
        <end position="481"/>
    </location>
</feature>
<comment type="caution">
    <text evidence="5">The sequence shown here is derived from an EMBL/GenBank/DDBJ whole genome shotgun (WGS) entry which is preliminary data.</text>
</comment>
<feature type="region of interest" description="Disordered" evidence="2">
    <location>
        <begin position="252"/>
        <end position="276"/>
    </location>
</feature>
<evidence type="ECO:0000256" key="3">
    <source>
        <dbReference type="SAM" id="Phobius"/>
    </source>
</evidence>
<keyword evidence="3" id="KW-1133">Transmembrane helix</keyword>
<organism evidence="5 6">
    <name type="scientific">Xanthoceras sorbifolium</name>
    <dbReference type="NCBI Taxonomy" id="99658"/>
    <lineage>
        <taxon>Eukaryota</taxon>
        <taxon>Viridiplantae</taxon>
        <taxon>Streptophyta</taxon>
        <taxon>Embryophyta</taxon>
        <taxon>Tracheophyta</taxon>
        <taxon>Spermatophyta</taxon>
        <taxon>Magnoliopsida</taxon>
        <taxon>eudicotyledons</taxon>
        <taxon>Gunneridae</taxon>
        <taxon>Pentapetalae</taxon>
        <taxon>rosids</taxon>
        <taxon>malvids</taxon>
        <taxon>Sapindales</taxon>
        <taxon>Sapindaceae</taxon>
        <taxon>Xanthoceroideae</taxon>
        <taxon>Xanthoceras</taxon>
    </lineage>
</organism>
<dbReference type="Gene3D" id="1.25.40.20">
    <property type="entry name" value="Ankyrin repeat-containing domain"/>
    <property type="match status" value="4"/>
</dbReference>
<dbReference type="SUPFAM" id="SSF48403">
    <property type="entry name" value="Ankyrin repeat"/>
    <property type="match status" value="3"/>
</dbReference>
<evidence type="ECO:0000256" key="1">
    <source>
        <dbReference type="PROSITE-ProRule" id="PRU00023"/>
    </source>
</evidence>
<name>A0ABQ8IP36_9ROSI</name>
<dbReference type="PANTHER" id="PTHR24128">
    <property type="entry name" value="HOMEOBOX PROTEIN WARIAI"/>
    <property type="match status" value="1"/>
</dbReference>
<gene>
    <name evidence="5" type="ORF">JRO89_XS01G0386100</name>
</gene>
<evidence type="ECO:0000259" key="4">
    <source>
        <dbReference type="Pfam" id="PF13962"/>
    </source>
</evidence>
<dbReference type="PROSITE" id="PS50297">
    <property type="entry name" value="ANK_REP_REGION"/>
    <property type="match status" value="4"/>
</dbReference>
<proteinExistence type="predicted"/>
<dbReference type="InterPro" id="IPR002110">
    <property type="entry name" value="Ankyrin_rpt"/>
</dbReference>
<dbReference type="PROSITE" id="PS50088">
    <property type="entry name" value="ANK_REPEAT"/>
    <property type="match status" value="4"/>
</dbReference>
<dbReference type="PANTHER" id="PTHR24128:SF61">
    <property type="entry name" value="ANKYRIN REPEAT-CONTAINING PROTEIN BDA1-LIKE"/>
    <property type="match status" value="1"/>
</dbReference>
<feature type="repeat" description="ANK" evidence="1">
    <location>
        <begin position="493"/>
        <end position="515"/>
    </location>
</feature>
<reference evidence="5 6" key="1">
    <citation type="submission" date="2021-02" db="EMBL/GenBank/DDBJ databases">
        <title>Plant Genome Project.</title>
        <authorList>
            <person name="Zhang R.-G."/>
        </authorList>
    </citation>
    <scope>NUCLEOTIDE SEQUENCE [LARGE SCALE GENOMIC DNA]</scope>
    <source>
        <tissue evidence="5">Leaves</tissue>
    </source>
</reference>
<dbReference type="Pfam" id="PF12796">
    <property type="entry name" value="Ank_2"/>
    <property type="match status" value="3"/>
</dbReference>
<keyword evidence="6" id="KW-1185">Reference proteome</keyword>
<dbReference type="Proteomes" id="UP000827721">
    <property type="component" value="Unassembled WGS sequence"/>
</dbReference>
<keyword evidence="3" id="KW-0812">Transmembrane</keyword>
<feature type="transmembrane region" description="Helical" evidence="3">
    <location>
        <begin position="702"/>
        <end position="720"/>
    </location>
</feature>
<sequence length="916" mass="101402">MDTRLFESALTGDVQKLRQLLGENPLILHTVALASSGNPLHVASAYGHIDFAREILRLRPDFAKESNEDGFSPMHLASANGHLDVVGELLKVDWRLCRLQGPEKKPPLHCAAIKGRVDVVSVVLSACVECLEDVTVRRESALHLAIRNNQFEVIRILVDWIKHIKKENIFNMKDEHGNTALHLATWKKQREASSVIEVLLDHEASSSGLWEVNAINQSDLTAVDVLLTFPSEAGDREIEEILRSAGAMRNKDFIPSSIPSPSPESHNRRPEATEACSTQSSNNLVDYFKFKKGRDSPGETRTALLVVAVLVATTTFQVGINPPGGLWQDSYTPEQNNSTRMDKTHFAGRSISAFLNPVGFEIFILFNSIGFALSLHMIYILTFKFPFQFELQICIVAMFTTYNTAVANIIPDGIKIATIIISLASSGNPLHVASAYGHIDFVKEITRLRMDFAKELNADGFSPMHIASANGHLEVVRELLKMDQKLCRLQGRENKTPLHLAVIKGRVDVISEMLSACGECLDDVTVQRETAMHLAIKNYQFEAIRVMVDWIREMKKEFVLNMKDEHDNTALHLATWKKQRQARHLSRSTMLSDVIEMLLGHSGTDSRLLEVNAINQTGLTALDLILIFPSEAGDGEIQEILRNAGAMRTKDVTLSSIPSPEPYNESSVNSPITVETCASRSDDLVEYFKFKKGRDSPGETRTALLVIAVLVATTTFQVAVNPPGGAWQDNYVPDQSNGTTNSTNKAHTAGSSILGSVNEVVFVLVMVSNSIGFTLSLHMINMLTIKFPLQFELQICMIAMFFTYGTIVPALAPNSLWLLLTLLTSILPAIMPIIAKWVVRKYAKRLGELVLNLIHRRVCNLFALASSGNPLHVASAYGHTDFAREVLRLRPDFAKELNGDGFSPMHMASANGHLDA</sequence>
<evidence type="ECO:0000256" key="2">
    <source>
        <dbReference type="SAM" id="MobiDB-lite"/>
    </source>
</evidence>
<feature type="transmembrane region" description="Helical" evidence="3">
    <location>
        <begin position="817"/>
        <end position="839"/>
    </location>
</feature>
<feature type="domain" description="PGG" evidence="4">
    <location>
        <begin position="699"/>
        <end position="806"/>
    </location>
</feature>
<feature type="repeat" description="ANK" evidence="1">
    <location>
        <begin position="176"/>
        <end position="205"/>
    </location>
</feature>
<feature type="domain" description="PGG" evidence="4">
    <location>
        <begin position="299"/>
        <end position="399"/>
    </location>
</feature>
<protein>
    <recommendedName>
        <fullName evidence="4">PGG domain-containing protein</fullName>
    </recommendedName>
</protein>
<feature type="transmembrane region" description="Helical" evidence="3">
    <location>
        <begin position="791"/>
        <end position="811"/>
    </location>
</feature>
<dbReference type="InterPro" id="IPR036770">
    <property type="entry name" value="Ankyrin_rpt-contain_sf"/>
</dbReference>
<evidence type="ECO:0000313" key="5">
    <source>
        <dbReference type="EMBL" id="KAH7578473.1"/>
    </source>
</evidence>
<keyword evidence="1" id="KW-0040">ANK repeat</keyword>
<feature type="transmembrane region" description="Helical" evidence="3">
    <location>
        <begin position="362"/>
        <end position="381"/>
    </location>
</feature>
<dbReference type="SMART" id="SM00248">
    <property type="entry name" value="ANK"/>
    <property type="match status" value="11"/>
</dbReference>
<feature type="transmembrane region" description="Helical" evidence="3">
    <location>
        <begin position="760"/>
        <end position="779"/>
    </location>
</feature>
<accession>A0ABQ8IP36</accession>